<evidence type="ECO:0000313" key="3">
    <source>
        <dbReference type="Proteomes" id="UP000601435"/>
    </source>
</evidence>
<evidence type="ECO:0000256" key="1">
    <source>
        <dbReference type="SAM" id="MobiDB-lite"/>
    </source>
</evidence>
<dbReference type="OrthoDB" id="10381514at2759"/>
<accession>A0A812TNW9</accession>
<protein>
    <submittedName>
        <fullName evidence="2">OsABCB25 protein</fullName>
    </submittedName>
</protein>
<feature type="region of interest" description="Disordered" evidence="1">
    <location>
        <begin position="124"/>
        <end position="174"/>
    </location>
</feature>
<proteinExistence type="predicted"/>
<dbReference type="AlphaFoldDB" id="A0A812TNW9"/>
<keyword evidence="3" id="KW-1185">Reference proteome</keyword>
<name>A0A812TNW9_9DINO</name>
<dbReference type="EMBL" id="CAJNJA010024704">
    <property type="protein sequence ID" value="CAE7530904.1"/>
    <property type="molecule type" value="Genomic_DNA"/>
</dbReference>
<sequence>MSEARSPAALLDAVTSLRSSFARLELRSQALAQSRRRLRDRGVERALSKPAQAHAEDLRLALIASLTKWQSGPGLQLTWWEKEEPDDLLDVRRRRSSLASVSSLQRVATTGCIRDPKARLAWNSSDVSMDSDESSLDGSRQPTIQDLPHVTKKQSAKKGSMSMRPFSAVNSRHMQKVRKQYTMLEIPPDVPASVED</sequence>
<comment type="caution">
    <text evidence="2">The sequence shown here is derived from an EMBL/GenBank/DDBJ whole genome shotgun (WGS) entry which is preliminary data.</text>
</comment>
<evidence type="ECO:0000313" key="2">
    <source>
        <dbReference type="EMBL" id="CAE7530904.1"/>
    </source>
</evidence>
<dbReference type="Proteomes" id="UP000601435">
    <property type="component" value="Unassembled WGS sequence"/>
</dbReference>
<organism evidence="2 3">
    <name type="scientific">Symbiodinium necroappetens</name>
    <dbReference type="NCBI Taxonomy" id="1628268"/>
    <lineage>
        <taxon>Eukaryota</taxon>
        <taxon>Sar</taxon>
        <taxon>Alveolata</taxon>
        <taxon>Dinophyceae</taxon>
        <taxon>Suessiales</taxon>
        <taxon>Symbiodiniaceae</taxon>
        <taxon>Symbiodinium</taxon>
    </lineage>
</organism>
<reference evidence="2" key="1">
    <citation type="submission" date="2021-02" db="EMBL/GenBank/DDBJ databases">
        <authorList>
            <person name="Dougan E. K."/>
            <person name="Rhodes N."/>
            <person name="Thang M."/>
            <person name="Chan C."/>
        </authorList>
    </citation>
    <scope>NUCLEOTIDE SEQUENCE</scope>
</reference>
<gene>
    <name evidence="2" type="primary">OsABCB25</name>
    <name evidence="2" type="ORF">SNEC2469_LOCUS15243</name>
</gene>